<dbReference type="EMBL" id="AUWU02000008">
    <property type="protein sequence ID" value="KAH0570381.1"/>
    <property type="molecule type" value="Genomic_DNA"/>
</dbReference>
<dbReference type="AlphaFoldDB" id="A0A9P8RVA1"/>
<keyword evidence="1" id="KW-0812">Transmembrane</keyword>
<reference evidence="2 3" key="1">
    <citation type="journal article" date="2014" name="PLoS Genet.">
        <title>The Genome of Spironucleus salmonicida Highlights a Fish Pathogen Adapted to Fluctuating Environments.</title>
        <authorList>
            <person name="Xu F."/>
            <person name="Jerlstrom-Hultqvist J."/>
            <person name="Einarsson E."/>
            <person name="Astvaldsson A."/>
            <person name="Svard S.G."/>
            <person name="Andersson J.O."/>
        </authorList>
    </citation>
    <scope>NUCLEOTIDE SEQUENCE [LARGE SCALE GENOMIC DNA]</scope>
    <source>
        <strain evidence="2 3">ATCC 50377</strain>
    </source>
</reference>
<feature type="transmembrane region" description="Helical" evidence="1">
    <location>
        <begin position="94"/>
        <end position="112"/>
    </location>
</feature>
<evidence type="ECO:0000313" key="3">
    <source>
        <dbReference type="Proteomes" id="UP000018208"/>
    </source>
</evidence>
<keyword evidence="1" id="KW-1133">Transmembrane helix</keyword>
<dbReference type="GeneID" id="94302384"/>
<evidence type="ECO:0000256" key="1">
    <source>
        <dbReference type="SAM" id="Phobius"/>
    </source>
</evidence>
<evidence type="ECO:0000313" key="2">
    <source>
        <dbReference type="EMBL" id="KAH0570381.1"/>
    </source>
</evidence>
<dbReference type="RefSeq" id="XP_067761154.1">
    <property type="nucleotide sequence ID" value="XM_067912132.1"/>
</dbReference>
<accession>A0A9P8RVA1</accession>
<gene>
    <name evidence="2" type="ORF">SS50377_28361</name>
</gene>
<organism evidence="2 3">
    <name type="scientific">Spironucleus salmonicida</name>
    <dbReference type="NCBI Taxonomy" id="348837"/>
    <lineage>
        <taxon>Eukaryota</taxon>
        <taxon>Metamonada</taxon>
        <taxon>Diplomonadida</taxon>
        <taxon>Hexamitidae</taxon>
        <taxon>Hexamitinae</taxon>
        <taxon>Spironucleus</taxon>
    </lineage>
</organism>
<keyword evidence="1" id="KW-0472">Membrane</keyword>
<name>A0A9P8RVA1_9EUKA</name>
<dbReference type="KEGG" id="ssao:94302384"/>
<dbReference type="Proteomes" id="UP000018208">
    <property type="component" value="Unassembled WGS sequence"/>
</dbReference>
<proteinExistence type="predicted"/>
<evidence type="ECO:0008006" key="4">
    <source>
        <dbReference type="Google" id="ProtNLM"/>
    </source>
</evidence>
<keyword evidence="3" id="KW-1185">Reference proteome</keyword>
<comment type="caution">
    <text evidence="2">The sequence shown here is derived from an EMBL/GenBank/DDBJ whole genome shotgun (WGS) entry which is preliminary data.</text>
</comment>
<sequence>MNECHFTKNLQKIQTDSCQTSACDATLLLSVQFKILNDIQLVLLVISFQTNIYRFKGYSIKLLYIKILMVSSHQFDFIQTVFKCLKNLAELSSLVRYLLIITVVFVISKSIFVQQLKHAFKFIFLLLDQQYTYRIVIQTNHKTSYIQLQEGCAINY</sequence>
<protein>
    <recommendedName>
        <fullName evidence="4">Transmembrane protein</fullName>
    </recommendedName>
</protein>